<gene>
    <name evidence="4" type="primary">CSN12</name>
    <name evidence="4" type="ORF">H4R34_000975</name>
</gene>
<dbReference type="GO" id="GO:0003690">
    <property type="term" value="F:double-stranded DNA binding"/>
    <property type="evidence" value="ECO:0007669"/>
    <property type="project" value="InterPro"/>
</dbReference>
<reference evidence="4" key="1">
    <citation type="submission" date="2022-07" db="EMBL/GenBank/DDBJ databases">
        <title>Phylogenomic reconstructions and comparative analyses of Kickxellomycotina fungi.</title>
        <authorList>
            <person name="Reynolds N.K."/>
            <person name="Stajich J.E."/>
            <person name="Barry K."/>
            <person name="Grigoriev I.V."/>
            <person name="Crous P."/>
            <person name="Smith M.E."/>
        </authorList>
    </citation>
    <scope>NUCLEOTIDE SEQUENCE</scope>
    <source>
        <strain evidence="4">RSA 567</strain>
    </source>
</reference>
<evidence type="ECO:0000256" key="2">
    <source>
        <dbReference type="ARBA" id="ARBA00073854"/>
    </source>
</evidence>
<dbReference type="Pfam" id="PF01399">
    <property type="entry name" value="PCI"/>
    <property type="match status" value="1"/>
</dbReference>
<dbReference type="GO" id="GO:0003723">
    <property type="term" value="F:RNA binding"/>
    <property type="evidence" value="ECO:0007669"/>
    <property type="project" value="InterPro"/>
</dbReference>
<dbReference type="PANTHER" id="PTHR12732:SF0">
    <property type="entry name" value="PCI DOMAIN-CONTAINING PROTEIN 2"/>
    <property type="match status" value="1"/>
</dbReference>
<organism evidence="4 5">
    <name type="scientific">Dimargaris verticillata</name>
    <dbReference type="NCBI Taxonomy" id="2761393"/>
    <lineage>
        <taxon>Eukaryota</taxon>
        <taxon>Fungi</taxon>
        <taxon>Fungi incertae sedis</taxon>
        <taxon>Zoopagomycota</taxon>
        <taxon>Kickxellomycotina</taxon>
        <taxon>Dimargaritomycetes</taxon>
        <taxon>Dimargaritales</taxon>
        <taxon>Dimargaritaceae</taxon>
        <taxon>Dimargaris</taxon>
    </lineage>
</organism>
<evidence type="ECO:0000259" key="3">
    <source>
        <dbReference type="PROSITE" id="PS50250"/>
    </source>
</evidence>
<proteinExistence type="inferred from homology"/>
<dbReference type="FunFam" id="1.10.10.10:FF:000146">
    <property type="entry name" value="PCI domain-containing protein 2 homolog"/>
    <property type="match status" value="1"/>
</dbReference>
<sequence length="383" mass="44067">MKFEAYISKLNKAIYVQDQHRLADLLQVRSITALSACEDAIRTRADVKHRIPKVIRGPWADVIVSHCECIKARLGRDCVEACTRQISTVTDLYGLACEADDYLRRIGDKTGRLEESARVVNRAFSTCINDSNFESPRETSRQQGTYFLVGLLFQIYFRLDTKHLCKNVLRVLSKVNIADLKYYPRPHQIKFKYYEGRYEFYNGNFTKAGEYLEYALQRCHKSYPTNKQRILAFLIPTRLYQGILPMQALLERYPALGAVYQPLVTAIKTGNIKLFDERLAQHEHLLLRQGTYLALEQARNIAIRTLFKKVYLVLGKTTRLQFHQFQAALKFVGMAIESAEVECMLAAMIYKGYIRGYLSHEHQTLVLSKNGPFPSLGSVLRSN</sequence>
<dbReference type="Gene3D" id="1.10.10.10">
    <property type="entry name" value="Winged helix-like DNA-binding domain superfamily/Winged helix DNA-binding domain"/>
    <property type="match status" value="1"/>
</dbReference>
<feature type="domain" description="PCI" evidence="3">
    <location>
        <begin position="189"/>
        <end position="372"/>
    </location>
</feature>
<comment type="similarity">
    <text evidence="1">Belongs to the CSN12 family.</text>
</comment>
<accession>A0A9W8B4E9</accession>
<dbReference type="GO" id="GO:0000973">
    <property type="term" value="P:post-transcriptional tethering of RNA polymerase II gene DNA at nuclear periphery"/>
    <property type="evidence" value="ECO:0007669"/>
    <property type="project" value="TreeGrafter"/>
</dbReference>
<dbReference type="InterPro" id="IPR045114">
    <property type="entry name" value="Csn12-like"/>
</dbReference>
<dbReference type="GO" id="GO:0006368">
    <property type="term" value="P:transcription elongation by RNA polymerase II"/>
    <property type="evidence" value="ECO:0007669"/>
    <property type="project" value="TreeGrafter"/>
</dbReference>
<comment type="caution">
    <text evidence="4">The sequence shown here is derived from an EMBL/GenBank/DDBJ whole genome shotgun (WGS) entry which is preliminary data.</text>
</comment>
<dbReference type="EMBL" id="JANBQB010000036">
    <property type="protein sequence ID" value="KAJ1983920.1"/>
    <property type="molecule type" value="Genomic_DNA"/>
</dbReference>
<dbReference type="AlphaFoldDB" id="A0A9W8B4E9"/>
<name>A0A9W8B4E9_9FUNG</name>
<dbReference type="PROSITE" id="PS50250">
    <property type="entry name" value="PCI"/>
    <property type="match status" value="1"/>
</dbReference>
<dbReference type="GO" id="GO:0070390">
    <property type="term" value="C:transcription export complex 2"/>
    <property type="evidence" value="ECO:0007669"/>
    <property type="project" value="TreeGrafter"/>
</dbReference>
<dbReference type="InterPro" id="IPR036388">
    <property type="entry name" value="WH-like_DNA-bd_sf"/>
</dbReference>
<dbReference type="SMART" id="SM00753">
    <property type="entry name" value="PAM"/>
    <property type="match status" value="1"/>
</dbReference>
<dbReference type="InterPro" id="IPR000717">
    <property type="entry name" value="PCI_dom"/>
</dbReference>
<keyword evidence="5" id="KW-1185">Reference proteome</keyword>
<dbReference type="OrthoDB" id="10252687at2759"/>
<evidence type="ECO:0000256" key="1">
    <source>
        <dbReference type="ARBA" id="ARBA00025771"/>
    </source>
</evidence>
<dbReference type="PANTHER" id="PTHR12732">
    <property type="entry name" value="UNCHARACTERIZED PROTEASOME COMPONENT REGION PCI-CONTAINING"/>
    <property type="match status" value="1"/>
</dbReference>
<evidence type="ECO:0000313" key="4">
    <source>
        <dbReference type="EMBL" id="KAJ1983920.1"/>
    </source>
</evidence>
<evidence type="ECO:0000313" key="5">
    <source>
        <dbReference type="Proteomes" id="UP001151582"/>
    </source>
</evidence>
<dbReference type="Proteomes" id="UP001151582">
    <property type="component" value="Unassembled WGS sequence"/>
</dbReference>
<dbReference type="GO" id="GO:0016973">
    <property type="term" value="P:poly(A)+ mRNA export from nucleus"/>
    <property type="evidence" value="ECO:0007669"/>
    <property type="project" value="TreeGrafter"/>
</dbReference>
<protein>
    <recommendedName>
        <fullName evidence="2">Protein CSN12 homolog</fullName>
    </recommendedName>
</protein>